<accession>A0A2N5N035</accession>
<feature type="domain" description="Uncharacterized protein YyaB-like PH" evidence="2">
    <location>
        <begin position="59"/>
        <end position="131"/>
    </location>
</feature>
<keyword evidence="1" id="KW-0472">Membrane</keyword>
<dbReference type="AlphaFoldDB" id="A0A2N5N035"/>
<dbReference type="Proteomes" id="UP000234789">
    <property type="component" value="Unassembled WGS sequence"/>
</dbReference>
<dbReference type="EMBL" id="NFEZ01000004">
    <property type="protein sequence ID" value="PLT43700.1"/>
    <property type="molecule type" value="Genomic_DNA"/>
</dbReference>
<feature type="transmembrane region" description="Helical" evidence="1">
    <location>
        <begin position="12"/>
        <end position="30"/>
    </location>
</feature>
<keyword evidence="4" id="KW-1185">Reference proteome</keyword>
<gene>
    <name evidence="3" type="ORF">B8V81_2131</name>
</gene>
<name>A0A2N5N035_9BACL</name>
<evidence type="ECO:0000313" key="4">
    <source>
        <dbReference type="Proteomes" id="UP000234789"/>
    </source>
</evidence>
<organism evidence="3 4">
    <name type="scientific">Paenibacillus pasadenensis</name>
    <dbReference type="NCBI Taxonomy" id="217090"/>
    <lineage>
        <taxon>Bacteria</taxon>
        <taxon>Bacillati</taxon>
        <taxon>Bacillota</taxon>
        <taxon>Bacilli</taxon>
        <taxon>Bacillales</taxon>
        <taxon>Paenibacillaceae</taxon>
        <taxon>Paenibacillus</taxon>
    </lineage>
</organism>
<sequence length="145" mass="16334">MKFMPKRELGPACASWLAIALLLLGGWIGWTEGGGPASKAVATAVLLTAGLLAWIWLGTSYRLEEDELVLQIGPIVKRLPYRKLLHLQPASAWPIGLFALRRLELAAGPYDRYPIAPRDRERFVEELQRRCPHLVVDLERDDRPL</sequence>
<comment type="caution">
    <text evidence="3">The sequence shown here is derived from an EMBL/GenBank/DDBJ whole genome shotgun (WGS) entry which is preliminary data.</text>
</comment>
<dbReference type="OrthoDB" id="6658731at2"/>
<evidence type="ECO:0000313" key="3">
    <source>
        <dbReference type="EMBL" id="PLT43700.1"/>
    </source>
</evidence>
<dbReference type="RefSeq" id="WP_028600666.1">
    <property type="nucleotide sequence ID" value="NZ_BIMM01000101.1"/>
</dbReference>
<dbReference type="Pfam" id="PF06713">
    <property type="entry name" value="bPH_4"/>
    <property type="match status" value="1"/>
</dbReference>
<evidence type="ECO:0000256" key="1">
    <source>
        <dbReference type="SAM" id="Phobius"/>
    </source>
</evidence>
<reference evidence="3 4" key="1">
    <citation type="submission" date="2017-05" db="EMBL/GenBank/DDBJ databases">
        <title>Functional genome analysis of Paenibacillus pasadenensis strain R16: insights on endophytic life style and antifungal activity.</title>
        <authorList>
            <person name="Passera A."/>
            <person name="Marcolungo L."/>
            <person name="Casati P."/>
            <person name="Brasca M."/>
            <person name="Quaglino F."/>
            <person name="Delledonne M."/>
        </authorList>
    </citation>
    <scope>NUCLEOTIDE SEQUENCE [LARGE SCALE GENOMIC DNA]</scope>
    <source>
        <strain evidence="3 4">R16</strain>
    </source>
</reference>
<keyword evidence="1" id="KW-0812">Transmembrane</keyword>
<dbReference type="InterPro" id="IPR009589">
    <property type="entry name" value="PH_YyaB-like"/>
</dbReference>
<dbReference type="GO" id="GO:0030153">
    <property type="term" value="P:bacteriocin immunity"/>
    <property type="evidence" value="ECO:0007669"/>
    <property type="project" value="InterPro"/>
</dbReference>
<proteinExistence type="predicted"/>
<evidence type="ECO:0000259" key="2">
    <source>
        <dbReference type="Pfam" id="PF06713"/>
    </source>
</evidence>
<feature type="transmembrane region" description="Helical" evidence="1">
    <location>
        <begin position="36"/>
        <end position="57"/>
    </location>
</feature>
<protein>
    <recommendedName>
        <fullName evidence="2">Uncharacterized protein YyaB-like PH domain-containing protein</fullName>
    </recommendedName>
</protein>
<keyword evidence="1" id="KW-1133">Transmembrane helix</keyword>